<keyword evidence="3" id="KW-1185">Reference proteome</keyword>
<reference evidence="2 3" key="1">
    <citation type="submission" date="2024-09" db="EMBL/GenBank/DDBJ databases">
        <title>Rethinking Asexuality: The Enigmatic Case of Functional Sexual Genes in Lepraria (Stereocaulaceae).</title>
        <authorList>
            <person name="Doellman M."/>
            <person name="Sun Y."/>
            <person name="Barcenas-Pena A."/>
            <person name="Lumbsch H.T."/>
            <person name="Grewe F."/>
        </authorList>
    </citation>
    <scope>NUCLEOTIDE SEQUENCE [LARGE SCALE GENOMIC DNA]</scope>
    <source>
        <strain evidence="2 3">Mercado 3170</strain>
    </source>
</reference>
<dbReference type="EMBL" id="JBEFKJ010000027">
    <property type="protein sequence ID" value="KAL2039166.1"/>
    <property type="molecule type" value="Genomic_DNA"/>
</dbReference>
<feature type="compositionally biased region" description="Basic residues" evidence="1">
    <location>
        <begin position="324"/>
        <end position="336"/>
    </location>
</feature>
<evidence type="ECO:0000313" key="2">
    <source>
        <dbReference type="EMBL" id="KAL2039166.1"/>
    </source>
</evidence>
<feature type="compositionally biased region" description="Acidic residues" evidence="1">
    <location>
        <begin position="871"/>
        <end position="885"/>
    </location>
</feature>
<feature type="compositionally biased region" description="Basic and acidic residues" evidence="1">
    <location>
        <begin position="1196"/>
        <end position="1208"/>
    </location>
</feature>
<name>A0ABR4A2K3_9LECA</name>
<feature type="compositionally biased region" description="Basic and acidic residues" evidence="1">
    <location>
        <begin position="886"/>
        <end position="897"/>
    </location>
</feature>
<gene>
    <name evidence="2" type="ORF">N7G274_008215</name>
</gene>
<feature type="compositionally biased region" description="Acidic residues" evidence="1">
    <location>
        <begin position="949"/>
        <end position="990"/>
    </location>
</feature>
<feature type="region of interest" description="Disordered" evidence="1">
    <location>
        <begin position="863"/>
        <end position="1042"/>
    </location>
</feature>
<dbReference type="PANTHER" id="PTHR31014:SF0">
    <property type="entry name" value="MITOCHONDRIAL TRANSLATION SYSTEM COMPONENT PET127-RELATED"/>
    <property type="match status" value="1"/>
</dbReference>
<feature type="compositionally biased region" description="Polar residues" evidence="1">
    <location>
        <begin position="108"/>
        <end position="129"/>
    </location>
</feature>
<dbReference type="Proteomes" id="UP001590950">
    <property type="component" value="Unassembled WGS sequence"/>
</dbReference>
<feature type="compositionally biased region" description="Low complexity" evidence="1">
    <location>
        <begin position="1007"/>
        <end position="1016"/>
    </location>
</feature>
<evidence type="ECO:0000256" key="1">
    <source>
        <dbReference type="SAM" id="MobiDB-lite"/>
    </source>
</evidence>
<feature type="compositionally biased region" description="Basic and acidic residues" evidence="1">
    <location>
        <begin position="59"/>
        <end position="74"/>
    </location>
</feature>
<feature type="compositionally biased region" description="Basic and acidic residues" evidence="1">
    <location>
        <begin position="935"/>
        <end position="948"/>
    </location>
</feature>
<feature type="compositionally biased region" description="Polar residues" evidence="1">
    <location>
        <begin position="244"/>
        <end position="269"/>
    </location>
</feature>
<evidence type="ECO:0000313" key="3">
    <source>
        <dbReference type="Proteomes" id="UP001590950"/>
    </source>
</evidence>
<comment type="caution">
    <text evidence="2">The sequence shown here is derived from an EMBL/GenBank/DDBJ whole genome shotgun (WGS) entry which is preliminary data.</text>
</comment>
<dbReference type="Pfam" id="PF08634">
    <property type="entry name" value="Pet127"/>
    <property type="match status" value="1"/>
</dbReference>
<feature type="compositionally biased region" description="Polar residues" evidence="1">
    <location>
        <begin position="898"/>
        <end position="910"/>
    </location>
</feature>
<feature type="compositionally biased region" description="Basic residues" evidence="1">
    <location>
        <begin position="299"/>
        <end position="312"/>
    </location>
</feature>
<sequence length="1233" mass="138241">MSVRIARGVLTPSQGYVCLSCRVQNTGVERGRTRGFQYWAPRDSNEAPKAPGEPSTQTGKEESSATRRTFRDILRGFMLKNDPVKGKTKGNQHETTQEPKAEPKGVDNPSTPRSQSPAPSTDLTQQKLQRTFAAQRREQMLAMRKSKAFNAGGHQDEPKESEISRNQPLAAPQPGKPKTKVGKRRNAERKVPKSKKNKSTSKSARPKDLRKEMAEEADTESLVTKPVEEPTVGSLGENIIEVLKSNTQNSPPQPKGTKQGSMKANTISQKAVERKSKAQDDDQQKGLAEAEPKSELRVKRSLSHKAVVRRCISRLDQANVSIPIKKKPSSPIKKKPSSPIKKEPSPPIKKKSSPPIKKEPSPPIKKKPSPPIKKIPSSPIKKEPSPPIKKIPSPLIKKKVSLPMRKYLSGPKQLVRSMGASKAALKGKKKVSETDIEKADATKLEILPIEIDQAPVPRLSYGLERVLFNPGVYQLQDPRSRVYNFDPYLKTIMPVADFDFSALNEYITSSKDESLKQIAKTHGKRYVGSTSSMTAALAHFHFLLSQWRPIDTSMLSKSFPAALRSFTQMQRAPSAIFLRWKDGLYAIDADKQFDTANVLSMLGKSMEKLLTLNTEDYEKYRKSSTGQVTNEEQLEPEVFHYSTMGDFLMRSQLDAHDARLPGTGMFDLKTRAVVSIRMDVERYEHGLGYQIKSRLGEWESYEREYYDMIRAAFLKYSMQVRMGRMDGIFVAFHNVDRIFGFQYISLPEMDSTIHGQWDTSIGDQEFKLSLDLLNKILNKATRKFPETSIRLHFETRDATTPFMYIFAEPVTEEQVAKIQSQNEAQVEASKRNILGLHHGEEVESQEDEGDDSEWANIQADVQKAMEKDESSVDDSSNEQDVEDQDIEKGELMSDEKGATNQGPLCTNKSNAHGDEDVFPIAAGSEGDNDGIDVVENDKEVEERGQKQDDEIDQVQSEEEEGKENLEETESSAENEELEENAEEDSDIEESVGEHESENPSEDESESSEQSAIATSETMNKPEDITEEENEEGLSPDSTTEQKATHGLLEINSPQGHTQAASDAKAGVQYVPSMLGAEEEDFSTEADQPFIDSINEELAEADKAVSLGQNILAMTLTVRNKVNGKFVLRPNHFTAKDGWSIEYSLREITSQRSAMMLYESCQARRKKRLDPPEAPEEGEALNWYFRNLRVLSAKGRQWRDRMDKEDSKKPTQILETEILQSSGEDNPANEDVEG</sequence>
<proteinExistence type="predicted"/>
<feature type="compositionally biased region" description="Basic residues" evidence="1">
    <location>
        <begin position="177"/>
        <end position="199"/>
    </location>
</feature>
<feature type="compositionally biased region" description="Acidic residues" evidence="1">
    <location>
        <begin position="1024"/>
        <end position="1033"/>
    </location>
</feature>
<accession>A0ABR4A2K3</accession>
<feature type="compositionally biased region" description="Basic and acidic residues" evidence="1">
    <location>
        <begin position="271"/>
        <end position="298"/>
    </location>
</feature>
<organism evidence="2 3">
    <name type="scientific">Stereocaulon virgatum</name>
    <dbReference type="NCBI Taxonomy" id="373712"/>
    <lineage>
        <taxon>Eukaryota</taxon>
        <taxon>Fungi</taxon>
        <taxon>Dikarya</taxon>
        <taxon>Ascomycota</taxon>
        <taxon>Pezizomycotina</taxon>
        <taxon>Lecanoromycetes</taxon>
        <taxon>OSLEUM clade</taxon>
        <taxon>Lecanoromycetidae</taxon>
        <taxon>Lecanorales</taxon>
        <taxon>Lecanorineae</taxon>
        <taxon>Stereocaulaceae</taxon>
        <taxon>Stereocaulon</taxon>
    </lineage>
</organism>
<feature type="compositionally biased region" description="Basic and acidic residues" evidence="1">
    <location>
        <begin position="154"/>
        <end position="163"/>
    </location>
</feature>
<feature type="compositionally biased region" description="Basic and acidic residues" evidence="1">
    <location>
        <begin position="91"/>
        <end position="105"/>
    </location>
</feature>
<dbReference type="InterPro" id="IPR013943">
    <property type="entry name" value="Pet127"/>
</dbReference>
<evidence type="ECO:0008006" key="4">
    <source>
        <dbReference type="Google" id="ProtNLM"/>
    </source>
</evidence>
<feature type="region of interest" description="Disordered" evidence="1">
    <location>
        <begin position="1195"/>
        <end position="1233"/>
    </location>
</feature>
<dbReference type="PANTHER" id="PTHR31014">
    <property type="entry name" value="MITOCHONDRIAL TRANSLATION SYSTEM COMPONENT PET127-RELATED"/>
    <property type="match status" value="1"/>
</dbReference>
<feature type="region of interest" description="Disordered" evidence="1">
    <location>
        <begin position="35"/>
        <end position="392"/>
    </location>
</feature>
<feature type="compositionally biased region" description="Basic and acidic residues" evidence="1">
    <location>
        <begin position="205"/>
        <end position="214"/>
    </location>
</feature>
<protein>
    <recommendedName>
        <fullName evidence="4">Pet127-domain-containing protein</fullName>
    </recommendedName>
</protein>